<dbReference type="Pfam" id="PF25990">
    <property type="entry name" value="Beta-barrel_YknX"/>
    <property type="match status" value="1"/>
</dbReference>
<evidence type="ECO:0000313" key="6">
    <source>
        <dbReference type="Proteomes" id="UP000530928"/>
    </source>
</evidence>
<proteinExistence type="predicted"/>
<feature type="compositionally biased region" description="Low complexity" evidence="3">
    <location>
        <begin position="169"/>
        <end position="182"/>
    </location>
</feature>
<evidence type="ECO:0000256" key="2">
    <source>
        <dbReference type="ARBA" id="ARBA00023054"/>
    </source>
</evidence>
<dbReference type="Gene3D" id="2.40.420.20">
    <property type="match status" value="1"/>
</dbReference>
<evidence type="ECO:0000256" key="1">
    <source>
        <dbReference type="ARBA" id="ARBA00004196"/>
    </source>
</evidence>
<feature type="region of interest" description="Disordered" evidence="3">
    <location>
        <begin position="336"/>
        <end position="379"/>
    </location>
</feature>
<dbReference type="InterPro" id="IPR050465">
    <property type="entry name" value="UPF0194_transport"/>
</dbReference>
<reference evidence="5 6" key="1">
    <citation type="submission" date="2020-07" db="EMBL/GenBank/DDBJ databases">
        <title>Genomic Encyclopedia of Type Strains, Phase IV (KMG-IV): sequencing the most valuable type-strain genomes for metagenomic binning, comparative biology and taxonomic classification.</title>
        <authorList>
            <person name="Goeker M."/>
        </authorList>
    </citation>
    <scope>NUCLEOTIDE SEQUENCE [LARGE SCALE GENOMIC DNA]</scope>
    <source>
        <strain evidence="5 6">DSM 45533</strain>
    </source>
</reference>
<organism evidence="5 6">
    <name type="scientific">Nonomuraea soli</name>
    <dbReference type="NCBI Taxonomy" id="1032476"/>
    <lineage>
        <taxon>Bacteria</taxon>
        <taxon>Bacillati</taxon>
        <taxon>Actinomycetota</taxon>
        <taxon>Actinomycetes</taxon>
        <taxon>Streptosporangiales</taxon>
        <taxon>Streptosporangiaceae</taxon>
        <taxon>Nonomuraea</taxon>
    </lineage>
</organism>
<dbReference type="AlphaFoldDB" id="A0A7W0CF63"/>
<keyword evidence="2" id="KW-0175">Coiled coil</keyword>
<dbReference type="InterPro" id="IPR058636">
    <property type="entry name" value="Beta-barrel_YknX"/>
</dbReference>
<feature type="compositionally biased region" description="Low complexity" evidence="3">
    <location>
        <begin position="346"/>
        <end position="358"/>
    </location>
</feature>
<dbReference type="Gene3D" id="2.40.30.170">
    <property type="match status" value="1"/>
</dbReference>
<comment type="caution">
    <text evidence="5">The sequence shown here is derived from an EMBL/GenBank/DDBJ whole genome shotgun (WGS) entry which is preliminary data.</text>
</comment>
<protein>
    <submittedName>
        <fullName evidence="5">Macrolide-specific efflux system membrane fusion protein</fullName>
    </submittedName>
</protein>
<feature type="domain" description="YknX-like beta-barrel" evidence="4">
    <location>
        <begin position="206"/>
        <end position="281"/>
    </location>
</feature>
<comment type="subcellular location">
    <subcellularLocation>
        <location evidence="1">Cell envelope</location>
    </subcellularLocation>
</comment>
<dbReference type="GO" id="GO:0030313">
    <property type="term" value="C:cell envelope"/>
    <property type="evidence" value="ECO:0007669"/>
    <property type="project" value="UniProtKB-SubCell"/>
</dbReference>
<gene>
    <name evidence="5" type="ORF">HNR30_001224</name>
</gene>
<accession>A0A7W0CF63</accession>
<evidence type="ECO:0000313" key="5">
    <source>
        <dbReference type="EMBL" id="MBA2889889.1"/>
    </source>
</evidence>
<dbReference type="EMBL" id="JACDUR010000001">
    <property type="protein sequence ID" value="MBA2889889.1"/>
    <property type="molecule type" value="Genomic_DNA"/>
</dbReference>
<name>A0A7W0CF63_9ACTN</name>
<feature type="region of interest" description="Disordered" evidence="3">
    <location>
        <begin position="165"/>
        <end position="190"/>
    </location>
</feature>
<dbReference type="Gene3D" id="2.40.50.100">
    <property type="match status" value="1"/>
</dbReference>
<sequence>MKFRRRGLLINGALGILLLGGAGAIYNALGLGGATQEAAVRTVAASRGTVVASVSASGSVESAQTRSLSFDTSGTVEKIYVQVGDKVSKGQILARLDDDSAREGLEAALADYQAAAEDSGSSAAAYASYVKARIAYREAQREVAGTVLKAPFGGTITALNGTVGGSSSGGSVASTTAGSGASTSGGSGASTGGSTGFLTVTNTAKLQLTGNFTETDVARLKVGQEATVTFDALSGVSGKGEITQIEPVSATSNNVVQYPVTVAFTEVPKQVKLGQTATVSVEVGRAADVIALASSAITTAGGQSTVTLLKNGRQVRTPVTLGVKGTVTTEIRSGLSEGDQVVPPATTTTTGQQGNQMRGFGGGGGFTGGGGQPPGGGGR</sequence>
<keyword evidence="6" id="KW-1185">Reference proteome</keyword>
<feature type="compositionally biased region" description="Gly residues" evidence="3">
    <location>
        <begin position="359"/>
        <end position="379"/>
    </location>
</feature>
<dbReference type="PANTHER" id="PTHR32347">
    <property type="entry name" value="EFFLUX SYSTEM COMPONENT YKNX-RELATED"/>
    <property type="match status" value="1"/>
</dbReference>
<dbReference type="RefSeq" id="WP_312894260.1">
    <property type="nucleotide sequence ID" value="NZ_BAABAM010000001.1"/>
</dbReference>
<dbReference type="Proteomes" id="UP000530928">
    <property type="component" value="Unassembled WGS sequence"/>
</dbReference>
<evidence type="ECO:0000259" key="4">
    <source>
        <dbReference type="Pfam" id="PF25990"/>
    </source>
</evidence>
<evidence type="ECO:0000256" key="3">
    <source>
        <dbReference type="SAM" id="MobiDB-lite"/>
    </source>
</evidence>
<dbReference type="SUPFAM" id="SSF111369">
    <property type="entry name" value="HlyD-like secretion proteins"/>
    <property type="match status" value="1"/>
</dbReference>